<evidence type="ECO:0000313" key="2">
    <source>
        <dbReference type="Proteomes" id="UP000594263"/>
    </source>
</evidence>
<name>A0A7N0TPF4_KALFE</name>
<reference evidence="1" key="1">
    <citation type="submission" date="2021-01" db="UniProtKB">
        <authorList>
            <consortium name="EnsemblPlants"/>
        </authorList>
    </citation>
    <scope>IDENTIFICATION</scope>
</reference>
<dbReference type="Proteomes" id="UP000594263">
    <property type="component" value="Unplaced"/>
</dbReference>
<organism evidence="1 2">
    <name type="scientific">Kalanchoe fedtschenkoi</name>
    <name type="common">Lavender scallops</name>
    <name type="synonym">South American air plant</name>
    <dbReference type="NCBI Taxonomy" id="63787"/>
    <lineage>
        <taxon>Eukaryota</taxon>
        <taxon>Viridiplantae</taxon>
        <taxon>Streptophyta</taxon>
        <taxon>Embryophyta</taxon>
        <taxon>Tracheophyta</taxon>
        <taxon>Spermatophyta</taxon>
        <taxon>Magnoliopsida</taxon>
        <taxon>eudicotyledons</taxon>
        <taxon>Gunneridae</taxon>
        <taxon>Pentapetalae</taxon>
        <taxon>Saxifragales</taxon>
        <taxon>Crassulaceae</taxon>
        <taxon>Kalanchoe</taxon>
    </lineage>
</organism>
<keyword evidence="2" id="KW-1185">Reference proteome</keyword>
<dbReference type="Pfam" id="PF04720">
    <property type="entry name" value="PDDEXK_6"/>
    <property type="match status" value="1"/>
</dbReference>
<dbReference type="EnsemblPlants" id="Kaladp0040s0752.1.v1.1">
    <property type="protein sequence ID" value="Kaladp0040s0752.1.v1.1.CDS.1"/>
    <property type="gene ID" value="Kaladp0040s0752.v1.1"/>
</dbReference>
<dbReference type="PANTHER" id="PTHR31579">
    <property type="entry name" value="OS03G0796600 PROTEIN"/>
    <property type="match status" value="1"/>
</dbReference>
<dbReference type="PANTHER" id="PTHR31579:SF84">
    <property type="entry name" value="F21O3.6 PROTEIN"/>
    <property type="match status" value="1"/>
</dbReference>
<dbReference type="AlphaFoldDB" id="A0A7N0TPF4"/>
<dbReference type="InterPro" id="IPR006502">
    <property type="entry name" value="PDDEXK-like"/>
</dbReference>
<dbReference type="Gramene" id="Kaladp0040s0752.1.v1.1">
    <property type="protein sequence ID" value="Kaladp0040s0752.1.v1.1.CDS.1"/>
    <property type="gene ID" value="Kaladp0040s0752.v1.1"/>
</dbReference>
<proteinExistence type="predicted"/>
<evidence type="ECO:0000313" key="1">
    <source>
        <dbReference type="EnsemblPlants" id="Kaladp0040s0752.1.v1.1.CDS.1"/>
    </source>
</evidence>
<protein>
    <recommendedName>
        <fullName evidence="3">DUF506 family protein</fullName>
    </recommendedName>
</protein>
<dbReference type="NCBIfam" id="TIGR01615">
    <property type="entry name" value="A_thal_3542"/>
    <property type="match status" value="1"/>
</dbReference>
<accession>A0A7N0TPF4</accession>
<evidence type="ECO:0008006" key="3">
    <source>
        <dbReference type="Google" id="ProtNLM"/>
    </source>
</evidence>
<sequence>MAQLRRTKNPNRFTDPFGYVSSGSEHDVLLENHDEDDESPSLSDLVECFLEEDFGCCSRSNEESETATEFSCCDRVEPCLNSKRVIDELLGNDCNAVAASDSYKRMLESHVSQAVKALPRFGSRDKRTFNRNVMYFLRKLGHNAAICKSRWDSSGGSLAAGQYEFIDVEFCTKPSPSQSQPRYIIDLNFAAEFEIARPTEHYANLAASLPKVVVATEEVLKKVIKVVAEEAKRSLKSSKFPNRKKNIKE</sequence>